<dbReference type="STRING" id="133385.A0A2T9YIF7"/>
<dbReference type="OrthoDB" id="10672129at2759"/>
<name>A0A2T9YIF7_9FUNG</name>
<keyword evidence="3" id="KW-1185">Reference proteome</keyword>
<dbReference type="Pfam" id="PF20867">
    <property type="entry name" value="UVSSA_N"/>
    <property type="match status" value="1"/>
</dbReference>
<protein>
    <submittedName>
        <fullName evidence="2">Uncharacterized protein</fullName>
    </submittedName>
</protein>
<dbReference type="GO" id="GO:0005694">
    <property type="term" value="C:chromosome"/>
    <property type="evidence" value="ECO:0007669"/>
    <property type="project" value="TreeGrafter"/>
</dbReference>
<dbReference type="GO" id="GO:0000993">
    <property type="term" value="F:RNA polymerase II complex binding"/>
    <property type="evidence" value="ECO:0007669"/>
    <property type="project" value="TreeGrafter"/>
</dbReference>
<proteinExistence type="predicted"/>
<organism evidence="2 3">
    <name type="scientific">Smittium simulii</name>
    <dbReference type="NCBI Taxonomy" id="133385"/>
    <lineage>
        <taxon>Eukaryota</taxon>
        <taxon>Fungi</taxon>
        <taxon>Fungi incertae sedis</taxon>
        <taxon>Zoopagomycota</taxon>
        <taxon>Kickxellomycotina</taxon>
        <taxon>Harpellomycetes</taxon>
        <taxon>Harpellales</taxon>
        <taxon>Legeriomycetaceae</taxon>
        <taxon>Smittium</taxon>
    </lineage>
</organism>
<feature type="compositionally biased region" description="Polar residues" evidence="1">
    <location>
        <begin position="499"/>
        <end position="511"/>
    </location>
</feature>
<sequence>MNSSLYWYNYHKNKKLIQGEPPKTPSEQIAQLFEQTLQSTTLTVENTILRQLSSLLSQNTHVINDFYLLTSKYFNKKSNRTKLLILSIVDFVFCKSNAFRLIFSQKIYSIFSRILSFKREKFKLLPLFTAKFFTLIITTLVKWEDSYAPGYKQLRLGLDCLKREYGQNYELVHKIINSNNSTRKFKNNILANGIKPKILYSIVDRRLQAISFDINSKKLEIVPIIHVMENLFTIILESNCRSETIENSSDVSYIDKIFSDIFKMQYNNLLSNDFSYQNNKIPFDTMEDDSDMDEILELIQPSKQNTLVVLDPTNTFEIQKTRDNFILFDTLSENFKILQKRYFPIVDYWITSISRLSSLEDSGELFAKAISVKALLDAVRIKYNKIGGEKALETFDSDDESDGFENVEGQSNLNDIEADLAFEGIYSESEESSNELENQKSKTGFQLPRLEKKSKKIQKKTTAVKSFESVCTDKETKDLNPNISHIKWAEMQKDVESIGMSQNTSKKPSNQLKRKPEPSSMQNIQNTKKKSARDNGKSRETGYSRLNKIVGKRFR</sequence>
<evidence type="ECO:0000313" key="3">
    <source>
        <dbReference type="Proteomes" id="UP000245383"/>
    </source>
</evidence>
<dbReference type="AlphaFoldDB" id="A0A2T9YIF7"/>
<dbReference type="PANTHER" id="PTHR28670">
    <property type="entry name" value="UV-STIMULATED SCAFFOLD PROTEIN A"/>
    <property type="match status" value="1"/>
</dbReference>
<dbReference type="Proteomes" id="UP000245383">
    <property type="component" value="Unassembled WGS sequence"/>
</dbReference>
<comment type="caution">
    <text evidence="2">The sequence shown here is derived from an EMBL/GenBank/DDBJ whole genome shotgun (WGS) entry which is preliminary data.</text>
</comment>
<dbReference type="InterPro" id="IPR049408">
    <property type="entry name" value="UVSSA_N_a-solenoid_rpt"/>
</dbReference>
<dbReference type="GO" id="GO:0009411">
    <property type="term" value="P:response to UV"/>
    <property type="evidence" value="ECO:0007669"/>
    <property type="project" value="InterPro"/>
</dbReference>
<evidence type="ECO:0000313" key="2">
    <source>
        <dbReference type="EMBL" id="PVU92117.1"/>
    </source>
</evidence>
<dbReference type="GO" id="GO:0006283">
    <property type="term" value="P:transcription-coupled nucleotide-excision repair"/>
    <property type="evidence" value="ECO:0007669"/>
    <property type="project" value="TreeGrafter"/>
</dbReference>
<reference evidence="2 3" key="1">
    <citation type="journal article" date="2018" name="MBio">
        <title>Comparative Genomics Reveals the Core Gene Toolbox for the Fungus-Insect Symbiosis.</title>
        <authorList>
            <person name="Wang Y."/>
            <person name="Stata M."/>
            <person name="Wang W."/>
            <person name="Stajich J.E."/>
            <person name="White M.M."/>
            <person name="Moncalvo J.M."/>
        </authorList>
    </citation>
    <scope>NUCLEOTIDE SEQUENCE [LARGE SCALE GENOMIC DNA]</scope>
    <source>
        <strain evidence="2 3">SWE-8-4</strain>
    </source>
</reference>
<gene>
    <name evidence="2" type="ORF">BB561_004022</name>
</gene>
<dbReference type="PANTHER" id="PTHR28670:SF1">
    <property type="entry name" value="UV-STIMULATED SCAFFOLD PROTEIN A"/>
    <property type="match status" value="1"/>
</dbReference>
<dbReference type="InterPro" id="IPR018610">
    <property type="entry name" value="UVSSA"/>
</dbReference>
<feature type="region of interest" description="Disordered" evidence="1">
    <location>
        <begin position="430"/>
        <end position="452"/>
    </location>
</feature>
<feature type="compositionally biased region" description="Basic and acidic residues" evidence="1">
    <location>
        <begin position="532"/>
        <end position="542"/>
    </location>
</feature>
<evidence type="ECO:0000256" key="1">
    <source>
        <dbReference type="SAM" id="MobiDB-lite"/>
    </source>
</evidence>
<accession>A0A2T9YIF7</accession>
<feature type="region of interest" description="Disordered" evidence="1">
    <location>
        <begin position="494"/>
        <end position="555"/>
    </location>
</feature>
<dbReference type="EMBL" id="MBFR01000173">
    <property type="protein sequence ID" value="PVU92117.1"/>
    <property type="molecule type" value="Genomic_DNA"/>
</dbReference>